<name>A0A5D3WM07_9BACT</name>
<keyword evidence="3 5" id="KW-0378">Hydrolase</keyword>
<gene>
    <name evidence="9" type="ORF">EDC39_103170</name>
</gene>
<reference evidence="9 10" key="1">
    <citation type="submission" date="2019-07" db="EMBL/GenBank/DDBJ databases">
        <title>Genomic Encyclopedia of Type Strains, Phase IV (KMG-IV): sequencing the most valuable type-strain genomes for metagenomic binning, comparative biology and taxonomic classification.</title>
        <authorList>
            <person name="Goeker M."/>
        </authorList>
    </citation>
    <scope>NUCLEOTIDE SEQUENCE [LARGE SCALE GENOMIC DNA]</scope>
    <source>
        <strain evidence="9 10">SS015</strain>
    </source>
</reference>
<dbReference type="FunFam" id="3.90.226.10:FF:000090">
    <property type="entry name" value="Tail-specific protease"/>
    <property type="match status" value="1"/>
</dbReference>
<evidence type="ECO:0000256" key="6">
    <source>
        <dbReference type="SAM" id="MobiDB-lite"/>
    </source>
</evidence>
<dbReference type="Gene3D" id="3.90.226.10">
    <property type="entry name" value="2-enoyl-CoA Hydratase, Chain A, domain 1"/>
    <property type="match status" value="1"/>
</dbReference>
<evidence type="ECO:0000313" key="10">
    <source>
        <dbReference type="Proteomes" id="UP000324159"/>
    </source>
</evidence>
<keyword evidence="7" id="KW-0732">Signal</keyword>
<dbReference type="PROSITE" id="PS50106">
    <property type="entry name" value="PDZ"/>
    <property type="match status" value="1"/>
</dbReference>
<dbReference type="NCBIfam" id="TIGR00225">
    <property type="entry name" value="prc"/>
    <property type="match status" value="1"/>
</dbReference>
<feature type="compositionally biased region" description="Acidic residues" evidence="6">
    <location>
        <begin position="656"/>
        <end position="665"/>
    </location>
</feature>
<comment type="similarity">
    <text evidence="1 5">Belongs to the peptidase S41A family.</text>
</comment>
<evidence type="ECO:0000256" key="3">
    <source>
        <dbReference type="ARBA" id="ARBA00022801"/>
    </source>
</evidence>
<keyword evidence="2 5" id="KW-0645">Protease</keyword>
<dbReference type="Proteomes" id="UP000324159">
    <property type="component" value="Unassembled WGS sequence"/>
</dbReference>
<dbReference type="Pfam" id="PF17804">
    <property type="entry name" value="TSP_NTD"/>
    <property type="match status" value="1"/>
</dbReference>
<dbReference type="Pfam" id="PF00595">
    <property type="entry name" value="PDZ"/>
    <property type="match status" value="1"/>
</dbReference>
<keyword evidence="4 5" id="KW-0720">Serine protease</keyword>
<evidence type="ECO:0000256" key="4">
    <source>
        <dbReference type="ARBA" id="ARBA00022825"/>
    </source>
</evidence>
<dbReference type="GO" id="GO:0008236">
    <property type="term" value="F:serine-type peptidase activity"/>
    <property type="evidence" value="ECO:0007669"/>
    <property type="project" value="UniProtKB-KW"/>
</dbReference>
<evidence type="ECO:0000256" key="5">
    <source>
        <dbReference type="RuleBase" id="RU004404"/>
    </source>
</evidence>
<feature type="region of interest" description="Disordered" evidence="6">
    <location>
        <begin position="639"/>
        <end position="667"/>
    </location>
</feature>
<dbReference type="InterPro" id="IPR029045">
    <property type="entry name" value="ClpP/crotonase-like_dom_sf"/>
</dbReference>
<dbReference type="Gene3D" id="2.30.42.10">
    <property type="match status" value="1"/>
</dbReference>
<dbReference type="CDD" id="cd07560">
    <property type="entry name" value="Peptidase_S41_CPP"/>
    <property type="match status" value="1"/>
</dbReference>
<feature type="signal peptide" evidence="7">
    <location>
        <begin position="1"/>
        <end position="24"/>
    </location>
</feature>
<proteinExistence type="inferred from homology"/>
<dbReference type="GO" id="GO:0030288">
    <property type="term" value="C:outer membrane-bounded periplasmic space"/>
    <property type="evidence" value="ECO:0007669"/>
    <property type="project" value="TreeGrafter"/>
</dbReference>
<dbReference type="InterPro" id="IPR004447">
    <property type="entry name" value="Peptidase_S41A"/>
</dbReference>
<protein>
    <submittedName>
        <fullName evidence="9">S41A family C-terminal processing peptidase-1</fullName>
    </submittedName>
</protein>
<dbReference type="GO" id="GO:0007165">
    <property type="term" value="P:signal transduction"/>
    <property type="evidence" value="ECO:0007669"/>
    <property type="project" value="TreeGrafter"/>
</dbReference>
<organism evidence="9 10">
    <name type="scientific">Geothermobacter ehrlichii</name>
    <dbReference type="NCBI Taxonomy" id="213224"/>
    <lineage>
        <taxon>Bacteria</taxon>
        <taxon>Pseudomonadati</taxon>
        <taxon>Thermodesulfobacteriota</taxon>
        <taxon>Desulfuromonadia</taxon>
        <taxon>Desulfuromonadales</taxon>
        <taxon>Geothermobacteraceae</taxon>
        <taxon>Geothermobacter</taxon>
    </lineage>
</organism>
<dbReference type="InterPro" id="IPR001478">
    <property type="entry name" value="PDZ"/>
</dbReference>
<evidence type="ECO:0000259" key="8">
    <source>
        <dbReference type="PROSITE" id="PS50106"/>
    </source>
</evidence>
<feature type="domain" description="PDZ" evidence="8">
    <location>
        <begin position="248"/>
        <end position="318"/>
    </location>
</feature>
<dbReference type="InterPro" id="IPR005151">
    <property type="entry name" value="Tail-specific_protease"/>
</dbReference>
<feature type="chain" id="PRO_5023031819" evidence="7">
    <location>
        <begin position="25"/>
        <end position="699"/>
    </location>
</feature>
<dbReference type="SMART" id="SM00245">
    <property type="entry name" value="TSPc"/>
    <property type="match status" value="1"/>
</dbReference>
<dbReference type="AlphaFoldDB" id="A0A5D3WM07"/>
<evidence type="ECO:0000313" key="9">
    <source>
        <dbReference type="EMBL" id="TYO99324.1"/>
    </source>
</evidence>
<dbReference type="InterPro" id="IPR020992">
    <property type="entry name" value="Tail_Prtase_C"/>
</dbReference>
<accession>A0A5D3WM07</accession>
<sequence length="699" mass="79660">MRTLLRLCLPVLLLATLVTGPAFAQPQQSDDQVASRARLLSYVLRQQLTQHHFSGKTFDDNLSKAAFDLYLKQLDFQKRFLLARDVEQLKVYADRIDDEINQGRIELPVIAGKLIEKRIRQVQTMAREILQQKFDFSRDERMETDPEKLDWCKNEKELRERWRKILKYQVLVRMLTLEQDDKTAKDSGKKTPTQAEAREKIGKRFNNFFERLLKDTLQDHYDRYFNAIARAFDPHTTYFAPKQKEDFEIGMRGSLEGIGATLREEDGFIKVVRIIPGSAAARQGELEAEDIILAVGQGDEDPVDVTDTRLRDAVELIRGPKGTEVRLTVRKPSGKTKVIAIVRDVVEIEETFVRWTTLDDPKSGRTFGYVKIPSFYRDFKSRLQGGTGRNVTDDVKKALEELKKQKVAGLILDLRNNGGGALTDAVNISGLFIEEGPIVQVKSSNGRIRVLEDQDDDIVYGGPMVVLVNRFSASASEILTAALQDYHRALIVGSEHTYGKGTVQTILDLDRAIPFRNMDKYKPLGALKITTQKFYRVSGGSTQAKGVEADLELPDRMRYVESGEKYIDYALPWDTVQPADYTPWRPFPLPTAELKRRSAERVTKNDAFQQIAREAEEAKKQREKSEVSLNLEQARKQREELEAGLGKNGRFHDGMQGEDELDGTDDEKLERWRENVRKDPYALEAAAILDDLIDTGQKN</sequence>
<dbReference type="InterPro" id="IPR036034">
    <property type="entry name" value="PDZ_sf"/>
</dbReference>
<dbReference type="SMART" id="SM00228">
    <property type="entry name" value="PDZ"/>
    <property type="match status" value="1"/>
</dbReference>
<keyword evidence="10" id="KW-1185">Reference proteome</keyword>
<evidence type="ECO:0000256" key="1">
    <source>
        <dbReference type="ARBA" id="ARBA00009179"/>
    </source>
</evidence>
<dbReference type="Gene3D" id="3.30.750.44">
    <property type="match status" value="1"/>
</dbReference>
<dbReference type="SUPFAM" id="SSF50156">
    <property type="entry name" value="PDZ domain-like"/>
    <property type="match status" value="1"/>
</dbReference>
<dbReference type="CDD" id="cd06782">
    <property type="entry name" value="cpPDZ_CPP-like"/>
    <property type="match status" value="1"/>
</dbReference>
<comment type="caution">
    <text evidence="9">The sequence shown here is derived from an EMBL/GenBank/DDBJ whole genome shotgun (WGS) entry which is preliminary data.</text>
</comment>
<dbReference type="EMBL" id="VNIB01000003">
    <property type="protein sequence ID" value="TYO99324.1"/>
    <property type="molecule type" value="Genomic_DNA"/>
</dbReference>
<evidence type="ECO:0000256" key="7">
    <source>
        <dbReference type="SAM" id="SignalP"/>
    </source>
</evidence>
<dbReference type="InterPro" id="IPR040573">
    <property type="entry name" value="TSP_N"/>
</dbReference>
<dbReference type="GO" id="GO:0006508">
    <property type="term" value="P:proteolysis"/>
    <property type="evidence" value="ECO:0007669"/>
    <property type="project" value="UniProtKB-KW"/>
</dbReference>
<dbReference type="SUPFAM" id="SSF52096">
    <property type="entry name" value="ClpP/crotonase"/>
    <property type="match status" value="1"/>
</dbReference>
<dbReference type="OrthoDB" id="9812068at2"/>
<dbReference type="PANTHER" id="PTHR32060:SF22">
    <property type="entry name" value="CARBOXYL-TERMINAL-PROCESSING PEPTIDASE 3, CHLOROPLASTIC"/>
    <property type="match status" value="1"/>
</dbReference>
<evidence type="ECO:0000256" key="2">
    <source>
        <dbReference type="ARBA" id="ARBA00022670"/>
    </source>
</evidence>
<dbReference type="Pfam" id="PF03572">
    <property type="entry name" value="Peptidase_S41"/>
    <property type="match status" value="1"/>
</dbReference>
<dbReference type="Pfam" id="PF11818">
    <property type="entry name" value="DUF3340"/>
    <property type="match status" value="1"/>
</dbReference>
<dbReference type="PANTHER" id="PTHR32060">
    <property type="entry name" value="TAIL-SPECIFIC PROTEASE"/>
    <property type="match status" value="1"/>
</dbReference>
<dbReference type="GO" id="GO:0004175">
    <property type="term" value="F:endopeptidase activity"/>
    <property type="evidence" value="ECO:0007669"/>
    <property type="project" value="TreeGrafter"/>
</dbReference>
<dbReference type="RefSeq" id="WP_148895244.1">
    <property type="nucleotide sequence ID" value="NZ_VNIB01000003.1"/>
</dbReference>